<dbReference type="CDD" id="cd00067">
    <property type="entry name" value="GAL4"/>
    <property type="match status" value="1"/>
</dbReference>
<dbReference type="GO" id="GO:0008270">
    <property type="term" value="F:zinc ion binding"/>
    <property type="evidence" value="ECO:0007669"/>
    <property type="project" value="InterPro"/>
</dbReference>
<reference evidence="3" key="1">
    <citation type="journal article" date="2020" name="Mol. Plant Microbe Interact.">
        <title>Genome Sequence of the Biocontrol Agent Coniothyrium minitans strain Conio (IMI 134523).</title>
        <authorList>
            <person name="Patel D."/>
            <person name="Shittu T.A."/>
            <person name="Baroncelli R."/>
            <person name="Muthumeenakshi S."/>
            <person name="Osborne T.H."/>
            <person name="Janganan T.K."/>
            <person name="Sreenivasaprasad S."/>
        </authorList>
    </citation>
    <scope>NUCLEOTIDE SEQUENCE</scope>
    <source>
        <strain evidence="3">Conio</strain>
    </source>
</reference>
<dbReference type="PROSITE" id="PS50048">
    <property type="entry name" value="ZN2_CY6_FUNGAL_2"/>
    <property type="match status" value="1"/>
</dbReference>
<dbReference type="InterPro" id="IPR001138">
    <property type="entry name" value="Zn2Cys6_DnaBD"/>
</dbReference>
<protein>
    <recommendedName>
        <fullName evidence="2">Zn(2)-C6 fungal-type domain-containing protein</fullName>
    </recommendedName>
</protein>
<sequence>MRSPSPTINESRRPRSKLACEPCRKKKIKCSGVRPVCARCSELDINCVYAVDSGDETRRMTLKKKFDRVEDERDQLQDLFDLLCTSPAAEAEELFRRLRTSRDPLAVLQMVRQAHLLLSEPDPTSPTVSIPEVEKLDKDALRRSAFKLWAHPWTTAAGDGIVSSLTSSFFAWDGSYLVFPTRSDEYGNVKQVETPVVMTSLG</sequence>
<dbReference type="InterPro" id="IPR036864">
    <property type="entry name" value="Zn2-C6_fun-type_DNA-bd_sf"/>
</dbReference>
<dbReference type="OrthoDB" id="426882at2759"/>
<dbReference type="InterPro" id="IPR053187">
    <property type="entry name" value="Notoamide_regulator"/>
</dbReference>
<dbReference type="Proteomes" id="UP000756921">
    <property type="component" value="Unassembled WGS sequence"/>
</dbReference>
<keyword evidence="4" id="KW-1185">Reference proteome</keyword>
<evidence type="ECO:0000313" key="4">
    <source>
        <dbReference type="Proteomes" id="UP000756921"/>
    </source>
</evidence>
<keyword evidence="1" id="KW-0539">Nucleus</keyword>
<comment type="caution">
    <text evidence="3">The sequence shown here is derived from an EMBL/GenBank/DDBJ whole genome shotgun (WGS) entry which is preliminary data.</text>
</comment>
<organism evidence="3 4">
    <name type="scientific">Paraphaeosphaeria minitans</name>
    <dbReference type="NCBI Taxonomy" id="565426"/>
    <lineage>
        <taxon>Eukaryota</taxon>
        <taxon>Fungi</taxon>
        <taxon>Dikarya</taxon>
        <taxon>Ascomycota</taxon>
        <taxon>Pezizomycotina</taxon>
        <taxon>Dothideomycetes</taxon>
        <taxon>Pleosporomycetidae</taxon>
        <taxon>Pleosporales</taxon>
        <taxon>Massarineae</taxon>
        <taxon>Didymosphaeriaceae</taxon>
        <taxon>Paraphaeosphaeria</taxon>
    </lineage>
</organism>
<dbReference type="AlphaFoldDB" id="A0A9P6KP89"/>
<dbReference type="PANTHER" id="PTHR47256:SF1">
    <property type="entry name" value="ZN(II)2CYS6 TRANSCRIPTION FACTOR (EUROFUNG)"/>
    <property type="match status" value="1"/>
</dbReference>
<evidence type="ECO:0000256" key="1">
    <source>
        <dbReference type="ARBA" id="ARBA00023242"/>
    </source>
</evidence>
<dbReference type="Pfam" id="PF00172">
    <property type="entry name" value="Zn_clus"/>
    <property type="match status" value="1"/>
</dbReference>
<dbReference type="SMART" id="SM00066">
    <property type="entry name" value="GAL4"/>
    <property type="match status" value="1"/>
</dbReference>
<evidence type="ECO:0000259" key="2">
    <source>
        <dbReference type="PROSITE" id="PS50048"/>
    </source>
</evidence>
<dbReference type="EMBL" id="WJXW01000008">
    <property type="protein sequence ID" value="KAF9733765.1"/>
    <property type="molecule type" value="Genomic_DNA"/>
</dbReference>
<evidence type="ECO:0000313" key="3">
    <source>
        <dbReference type="EMBL" id="KAF9733765.1"/>
    </source>
</evidence>
<dbReference type="PROSITE" id="PS00463">
    <property type="entry name" value="ZN2_CY6_FUNGAL_1"/>
    <property type="match status" value="1"/>
</dbReference>
<gene>
    <name evidence="3" type="ORF">PMIN01_08108</name>
</gene>
<dbReference type="SUPFAM" id="SSF57701">
    <property type="entry name" value="Zn2/Cys6 DNA-binding domain"/>
    <property type="match status" value="1"/>
</dbReference>
<name>A0A9P6KP89_9PLEO</name>
<dbReference type="Gene3D" id="4.10.240.10">
    <property type="entry name" value="Zn(2)-C6 fungal-type DNA-binding domain"/>
    <property type="match status" value="1"/>
</dbReference>
<dbReference type="PANTHER" id="PTHR47256">
    <property type="entry name" value="ZN(II)2CYS6 TRANSCRIPTION FACTOR (EUROFUNG)-RELATED"/>
    <property type="match status" value="1"/>
</dbReference>
<proteinExistence type="predicted"/>
<feature type="domain" description="Zn(2)-C6 fungal-type" evidence="2">
    <location>
        <begin position="19"/>
        <end position="49"/>
    </location>
</feature>
<dbReference type="GO" id="GO:0000981">
    <property type="term" value="F:DNA-binding transcription factor activity, RNA polymerase II-specific"/>
    <property type="evidence" value="ECO:0007669"/>
    <property type="project" value="InterPro"/>
</dbReference>
<accession>A0A9P6KP89</accession>